<reference evidence="3" key="2">
    <citation type="submission" date="2015-01" db="EMBL/GenBank/DDBJ databases">
        <title>Evolutionary Origins and Diversification of the Mycorrhizal Mutualists.</title>
        <authorList>
            <consortium name="DOE Joint Genome Institute"/>
            <consortium name="Mycorrhizal Genomics Consortium"/>
            <person name="Kohler A."/>
            <person name="Kuo A."/>
            <person name="Nagy L.G."/>
            <person name="Floudas D."/>
            <person name="Copeland A."/>
            <person name="Barry K.W."/>
            <person name="Cichocki N."/>
            <person name="Veneault-Fourrey C."/>
            <person name="LaButti K."/>
            <person name="Lindquist E.A."/>
            <person name="Lipzen A."/>
            <person name="Lundell T."/>
            <person name="Morin E."/>
            <person name="Murat C."/>
            <person name="Riley R."/>
            <person name="Ohm R."/>
            <person name="Sun H."/>
            <person name="Tunlid A."/>
            <person name="Henrissat B."/>
            <person name="Grigoriev I.V."/>
            <person name="Hibbett D.S."/>
            <person name="Martin F."/>
        </authorList>
    </citation>
    <scope>NUCLEOTIDE SEQUENCE [LARGE SCALE GENOMIC DNA]</scope>
    <source>
        <strain evidence="3">h7</strain>
    </source>
</reference>
<organism evidence="2 3">
    <name type="scientific">Hebeloma cylindrosporum</name>
    <dbReference type="NCBI Taxonomy" id="76867"/>
    <lineage>
        <taxon>Eukaryota</taxon>
        <taxon>Fungi</taxon>
        <taxon>Dikarya</taxon>
        <taxon>Basidiomycota</taxon>
        <taxon>Agaricomycotina</taxon>
        <taxon>Agaricomycetes</taxon>
        <taxon>Agaricomycetidae</taxon>
        <taxon>Agaricales</taxon>
        <taxon>Agaricineae</taxon>
        <taxon>Hymenogastraceae</taxon>
        <taxon>Hebeloma</taxon>
    </lineage>
</organism>
<dbReference type="HOGENOM" id="CLU_1555446_0_0_1"/>
<feature type="compositionally biased region" description="Low complexity" evidence="1">
    <location>
        <begin position="87"/>
        <end position="99"/>
    </location>
</feature>
<reference evidence="2 3" key="1">
    <citation type="submission" date="2014-04" db="EMBL/GenBank/DDBJ databases">
        <authorList>
            <consortium name="DOE Joint Genome Institute"/>
            <person name="Kuo A."/>
            <person name="Gay G."/>
            <person name="Dore J."/>
            <person name="Kohler A."/>
            <person name="Nagy L.G."/>
            <person name="Floudas D."/>
            <person name="Copeland A."/>
            <person name="Barry K.W."/>
            <person name="Cichocki N."/>
            <person name="Veneault-Fourrey C."/>
            <person name="LaButti K."/>
            <person name="Lindquist E.A."/>
            <person name="Lipzen A."/>
            <person name="Lundell T."/>
            <person name="Morin E."/>
            <person name="Murat C."/>
            <person name="Sun H."/>
            <person name="Tunlid A."/>
            <person name="Henrissat B."/>
            <person name="Grigoriev I.V."/>
            <person name="Hibbett D.S."/>
            <person name="Martin F."/>
            <person name="Nordberg H.P."/>
            <person name="Cantor M.N."/>
            <person name="Hua S.X."/>
        </authorList>
    </citation>
    <scope>NUCLEOTIDE SEQUENCE [LARGE SCALE GENOMIC DNA]</scope>
    <source>
        <strain evidence="3">h7</strain>
    </source>
</reference>
<evidence type="ECO:0000256" key="1">
    <source>
        <dbReference type="SAM" id="MobiDB-lite"/>
    </source>
</evidence>
<evidence type="ECO:0000313" key="2">
    <source>
        <dbReference type="EMBL" id="KIM37335.1"/>
    </source>
</evidence>
<dbReference type="OrthoDB" id="3032640at2759"/>
<dbReference type="EMBL" id="KN831798">
    <property type="protein sequence ID" value="KIM37335.1"/>
    <property type="molecule type" value="Genomic_DNA"/>
</dbReference>
<evidence type="ECO:0000313" key="3">
    <source>
        <dbReference type="Proteomes" id="UP000053424"/>
    </source>
</evidence>
<feature type="region of interest" description="Disordered" evidence="1">
    <location>
        <begin position="142"/>
        <end position="172"/>
    </location>
</feature>
<dbReference type="Proteomes" id="UP000053424">
    <property type="component" value="Unassembled WGS sequence"/>
</dbReference>
<dbReference type="AlphaFoldDB" id="A0A0C3BKU2"/>
<accession>A0A0C3BKU2</accession>
<sequence length="172" mass="18728">MAFQSPPYPVTPDRHIQPRGPTESRVPFPPEARRPLAGTTQRSQSALAPLTLNTTHHPPTKPQHNGPTQPGAKQDMTMRRSPPSPTPSETSSLSLYSAESTKNFPIDVVDHDQKQQGEDDKSSGLFCACLNFRALFGSKPKTSRILAPPAPPVAAPAPQMVQTRRRPSPLNL</sequence>
<keyword evidence="3" id="KW-1185">Reference proteome</keyword>
<name>A0A0C3BKU2_HEBCY</name>
<proteinExistence type="predicted"/>
<feature type="compositionally biased region" description="Pro residues" evidence="1">
    <location>
        <begin position="1"/>
        <end position="10"/>
    </location>
</feature>
<feature type="compositionally biased region" description="Basic residues" evidence="1">
    <location>
        <begin position="163"/>
        <end position="172"/>
    </location>
</feature>
<gene>
    <name evidence="2" type="ORF">M413DRAFT_448622</name>
</gene>
<protein>
    <submittedName>
        <fullName evidence="2">Uncharacterized protein</fullName>
    </submittedName>
</protein>
<feature type="region of interest" description="Disordered" evidence="1">
    <location>
        <begin position="1"/>
        <end position="99"/>
    </location>
</feature>